<name>A0A8R2G970_BOMMO</name>
<sequence>MALENFMSQMGIDTKQMVERYSEHAGPVHDHHVYYAYEPSGPPHDHSGHVTSTKHNYGSGFKSNASMSALTLLAFLFFLHILQQCIKDHMNDMTTPPLMVMSAGREGEENISKAAIKKIDKTGVTNSKSDEKNDEINRDSFVEKYETNYDDDESKKQLTRIDLFSKTKDVYKQKYENLFPNDNYKHSGHINAMEDYE</sequence>
<dbReference type="Proteomes" id="UP000005204">
    <property type="component" value="Unassembled WGS sequence"/>
</dbReference>
<reference evidence="1" key="2">
    <citation type="submission" date="2022-06" db="UniProtKB">
        <authorList>
            <consortium name="EnsemblMetazoa"/>
        </authorList>
    </citation>
    <scope>IDENTIFICATION</scope>
    <source>
        <strain evidence="1">p50T (Dazao)</strain>
    </source>
</reference>
<dbReference type="GeneID" id="105841945"/>
<dbReference type="EnsemblMetazoa" id="XM_012692028.3">
    <property type="protein sequence ID" value="XP_012547482.1"/>
    <property type="gene ID" value="LOC105841945"/>
</dbReference>
<dbReference type="OrthoDB" id="7322084at2759"/>
<dbReference type="RefSeq" id="XP_012547482.1">
    <property type="nucleotide sequence ID" value="XM_012692028.4"/>
</dbReference>
<proteinExistence type="predicted"/>
<dbReference type="AlphaFoldDB" id="A0A8R2G970"/>
<reference evidence="2" key="1">
    <citation type="journal article" date="2008" name="Insect Biochem. Mol. Biol.">
        <title>The genome of a lepidopteran model insect, the silkworm Bombyx mori.</title>
        <authorList>
            <consortium name="International Silkworm Genome Consortium"/>
        </authorList>
    </citation>
    <scope>NUCLEOTIDE SEQUENCE [LARGE SCALE GENOMIC DNA]</scope>
    <source>
        <strain evidence="2">p50T</strain>
    </source>
</reference>
<organism evidence="1 2">
    <name type="scientific">Bombyx mori</name>
    <name type="common">Silk moth</name>
    <dbReference type="NCBI Taxonomy" id="7091"/>
    <lineage>
        <taxon>Eukaryota</taxon>
        <taxon>Metazoa</taxon>
        <taxon>Ecdysozoa</taxon>
        <taxon>Arthropoda</taxon>
        <taxon>Hexapoda</taxon>
        <taxon>Insecta</taxon>
        <taxon>Pterygota</taxon>
        <taxon>Neoptera</taxon>
        <taxon>Endopterygota</taxon>
        <taxon>Lepidoptera</taxon>
        <taxon>Glossata</taxon>
        <taxon>Ditrysia</taxon>
        <taxon>Bombycoidea</taxon>
        <taxon>Bombycidae</taxon>
        <taxon>Bombycinae</taxon>
        <taxon>Bombyx</taxon>
    </lineage>
</organism>
<evidence type="ECO:0000313" key="2">
    <source>
        <dbReference type="Proteomes" id="UP000005204"/>
    </source>
</evidence>
<dbReference type="KEGG" id="bmor:105841945"/>
<evidence type="ECO:0000313" key="1">
    <source>
        <dbReference type="EnsemblMetazoa" id="XP_012547482.1"/>
    </source>
</evidence>
<accession>A0A8R2G970</accession>
<keyword evidence="2" id="KW-1185">Reference proteome</keyword>
<protein>
    <submittedName>
        <fullName evidence="1">Uncharacterized protein</fullName>
    </submittedName>
</protein>